<dbReference type="AlphaFoldDB" id="D7EIA0"/>
<proteinExistence type="inferred from homology"/>
<dbReference type="OrthoDB" id="265761at2759"/>
<organism evidence="4 5">
    <name type="scientific">Tribolium castaneum</name>
    <name type="common">Red flour beetle</name>
    <dbReference type="NCBI Taxonomy" id="7070"/>
    <lineage>
        <taxon>Eukaryota</taxon>
        <taxon>Metazoa</taxon>
        <taxon>Ecdysozoa</taxon>
        <taxon>Arthropoda</taxon>
        <taxon>Hexapoda</taxon>
        <taxon>Insecta</taxon>
        <taxon>Pterygota</taxon>
        <taxon>Neoptera</taxon>
        <taxon>Endopterygota</taxon>
        <taxon>Coleoptera</taxon>
        <taxon>Polyphaga</taxon>
        <taxon>Cucujiformia</taxon>
        <taxon>Tenebrionidae</taxon>
        <taxon>Tenebrionidae incertae sedis</taxon>
        <taxon>Tribolium</taxon>
    </lineage>
</organism>
<keyword evidence="3" id="KW-0472">Membrane</keyword>
<dbReference type="PANTHER" id="PTHR12475:SF4">
    <property type="entry name" value="PROTEIN THEM6"/>
    <property type="match status" value="1"/>
</dbReference>
<gene>
    <name evidence="4" type="primary">AUGUSTUS-3.0.2_04243</name>
    <name evidence="4" type="ORF">TcasGA2_TC004243</name>
</gene>
<reference evidence="4 5" key="1">
    <citation type="journal article" date="2008" name="Nature">
        <title>The genome of the model beetle and pest Tribolium castaneum.</title>
        <authorList>
            <consortium name="Tribolium Genome Sequencing Consortium"/>
            <person name="Richards S."/>
            <person name="Gibbs R.A."/>
            <person name="Weinstock G.M."/>
            <person name="Brown S.J."/>
            <person name="Denell R."/>
            <person name="Beeman R.W."/>
            <person name="Gibbs R."/>
            <person name="Beeman R.W."/>
            <person name="Brown S.J."/>
            <person name="Bucher G."/>
            <person name="Friedrich M."/>
            <person name="Grimmelikhuijzen C.J."/>
            <person name="Klingler M."/>
            <person name="Lorenzen M."/>
            <person name="Richards S."/>
            <person name="Roth S."/>
            <person name="Schroder R."/>
            <person name="Tautz D."/>
            <person name="Zdobnov E.M."/>
            <person name="Muzny D."/>
            <person name="Gibbs R.A."/>
            <person name="Weinstock G.M."/>
            <person name="Attaway T."/>
            <person name="Bell S."/>
            <person name="Buhay C.J."/>
            <person name="Chandrabose M.N."/>
            <person name="Chavez D."/>
            <person name="Clerk-Blankenburg K.P."/>
            <person name="Cree A."/>
            <person name="Dao M."/>
            <person name="Davis C."/>
            <person name="Chacko J."/>
            <person name="Dinh H."/>
            <person name="Dugan-Rocha S."/>
            <person name="Fowler G."/>
            <person name="Garner T.T."/>
            <person name="Garnes J."/>
            <person name="Gnirke A."/>
            <person name="Hawes A."/>
            <person name="Hernandez J."/>
            <person name="Hines S."/>
            <person name="Holder M."/>
            <person name="Hume J."/>
            <person name="Jhangiani S.N."/>
            <person name="Joshi V."/>
            <person name="Khan Z.M."/>
            <person name="Jackson L."/>
            <person name="Kovar C."/>
            <person name="Kowis A."/>
            <person name="Lee S."/>
            <person name="Lewis L.R."/>
            <person name="Margolis J."/>
            <person name="Morgan M."/>
            <person name="Nazareth L.V."/>
            <person name="Nguyen N."/>
            <person name="Okwuonu G."/>
            <person name="Parker D."/>
            <person name="Richards S."/>
            <person name="Ruiz S.J."/>
            <person name="Santibanez J."/>
            <person name="Savard J."/>
            <person name="Scherer S.E."/>
            <person name="Schneider B."/>
            <person name="Sodergren E."/>
            <person name="Tautz D."/>
            <person name="Vattahil S."/>
            <person name="Villasana D."/>
            <person name="White C.S."/>
            <person name="Wright R."/>
            <person name="Park Y."/>
            <person name="Beeman R.W."/>
            <person name="Lord J."/>
            <person name="Oppert B."/>
            <person name="Lorenzen M."/>
            <person name="Brown S."/>
            <person name="Wang L."/>
            <person name="Savard J."/>
            <person name="Tautz D."/>
            <person name="Richards S."/>
            <person name="Weinstock G."/>
            <person name="Gibbs R.A."/>
            <person name="Liu Y."/>
            <person name="Worley K."/>
            <person name="Weinstock G."/>
            <person name="Elsik C.G."/>
            <person name="Reese J.T."/>
            <person name="Elhaik E."/>
            <person name="Landan G."/>
            <person name="Graur D."/>
            <person name="Arensburger P."/>
            <person name="Atkinson P."/>
            <person name="Beeman R.W."/>
            <person name="Beidler J."/>
            <person name="Brown S.J."/>
            <person name="Demuth J.P."/>
            <person name="Drury D.W."/>
            <person name="Du Y.Z."/>
            <person name="Fujiwara H."/>
            <person name="Lorenzen M."/>
            <person name="Maselli V."/>
            <person name="Osanai M."/>
            <person name="Park Y."/>
            <person name="Robertson H.M."/>
            <person name="Tu Z."/>
            <person name="Wang J.J."/>
            <person name="Wang S."/>
            <person name="Richards S."/>
            <person name="Song H."/>
            <person name="Zhang L."/>
            <person name="Sodergren E."/>
            <person name="Werner D."/>
            <person name="Stanke M."/>
            <person name="Morgenstern B."/>
            <person name="Solovyev V."/>
            <person name="Kosarev P."/>
            <person name="Brown G."/>
            <person name="Chen H.C."/>
            <person name="Ermolaeva O."/>
            <person name="Hlavina W."/>
            <person name="Kapustin Y."/>
            <person name="Kiryutin B."/>
            <person name="Kitts P."/>
            <person name="Maglott D."/>
            <person name="Pruitt K."/>
            <person name="Sapojnikov V."/>
            <person name="Souvorov A."/>
            <person name="Mackey A.J."/>
            <person name="Waterhouse R.M."/>
            <person name="Wyder S."/>
            <person name="Zdobnov E.M."/>
            <person name="Zdobnov E.M."/>
            <person name="Wyder S."/>
            <person name="Kriventseva E.V."/>
            <person name="Kadowaki T."/>
            <person name="Bork P."/>
            <person name="Aranda M."/>
            <person name="Bao R."/>
            <person name="Beermann A."/>
            <person name="Berns N."/>
            <person name="Bolognesi R."/>
            <person name="Bonneton F."/>
            <person name="Bopp D."/>
            <person name="Brown S.J."/>
            <person name="Bucher G."/>
            <person name="Butts T."/>
            <person name="Chaumot A."/>
            <person name="Denell R.E."/>
            <person name="Ferrier D.E."/>
            <person name="Friedrich M."/>
            <person name="Gordon C.M."/>
            <person name="Jindra M."/>
            <person name="Klingler M."/>
            <person name="Lan Q."/>
            <person name="Lattorff H.M."/>
            <person name="Laudet V."/>
            <person name="von Levetsow C."/>
            <person name="Liu Z."/>
            <person name="Lutz R."/>
            <person name="Lynch J.A."/>
            <person name="da Fonseca R.N."/>
            <person name="Posnien N."/>
            <person name="Reuter R."/>
            <person name="Roth S."/>
            <person name="Savard J."/>
            <person name="Schinko J.B."/>
            <person name="Schmitt C."/>
            <person name="Schoppmeier M."/>
            <person name="Schroder R."/>
            <person name="Shippy T.D."/>
            <person name="Simonnet F."/>
            <person name="Marques-Souza H."/>
            <person name="Tautz D."/>
            <person name="Tomoyasu Y."/>
            <person name="Trauner J."/>
            <person name="Van der Zee M."/>
            <person name="Vervoort M."/>
            <person name="Wittkopp N."/>
            <person name="Wimmer E.A."/>
            <person name="Yang X."/>
            <person name="Jones A.K."/>
            <person name="Sattelle D.B."/>
            <person name="Ebert P.R."/>
            <person name="Nelson D."/>
            <person name="Scott J.G."/>
            <person name="Beeman R.W."/>
            <person name="Muthukrishnan S."/>
            <person name="Kramer K.J."/>
            <person name="Arakane Y."/>
            <person name="Beeman R.W."/>
            <person name="Zhu Q."/>
            <person name="Hogenkamp D."/>
            <person name="Dixit R."/>
            <person name="Oppert B."/>
            <person name="Jiang H."/>
            <person name="Zou Z."/>
            <person name="Marshall J."/>
            <person name="Elpidina E."/>
            <person name="Vinokurov K."/>
            <person name="Oppert C."/>
            <person name="Zou Z."/>
            <person name="Evans J."/>
            <person name="Lu Z."/>
            <person name="Zhao P."/>
            <person name="Sumathipala N."/>
            <person name="Altincicek B."/>
            <person name="Vilcinskas A."/>
            <person name="Williams M."/>
            <person name="Hultmark D."/>
            <person name="Hetru C."/>
            <person name="Jiang H."/>
            <person name="Grimmelikhuijzen C.J."/>
            <person name="Hauser F."/>
            <person name="Cazzamali G."/>
            <person name="Williamson M."/>
            <person name="Park Y."/>
            <person name="Li B."/>
            <person name="Tanaka Y."/>
            <person name="Predel R."/>
            <person name="Neupert S."/>
            <person name="Schachtner J."/>
            <person name="Verleyen P."/>
            <person name="Raible F."/>
            <person name="Bork P."/>
            <person name="Friedrich M."/>
            <person name="Walden K.K."/>
            <person name="Robertson H.M."/>
            <person name="Angeli S."/>
            <person name="Foret S."/>
            <person name="Bucher G."/>
            <person name="Schuetz S."/>
            <person name="Maleszka R."/>
            <person name="Wimmer E.A."/>
            <person name="Beeman R.W."/>
            <person name="Lorenzen M."/>
            <person name="Tomoyasu Y."/>
            <person name="Miller S.C."/>
            <person name="Grossmann D."/>
            <person name="Bucher G."/>
        </authorList>
    </citation>
    <scope>NUCLEOTIDE SEQUENCE [LARGE SCALE GENOMIC DNA]</scope>
    <source>
        <strain evidence="4 5">Georgia GA2</strain>
    </source>
</reference>
<keyword evidence="3" id="KW-1133">Transmembrane helix</keyword>
<dbReference type="HOGENOM" id="CLU_091107_0_0_1"/>
<dbReference type="Gene3D" id="3.10.129.10">
    <property type="entry name" value="Hotdog Thioesterase"/>
    <property type="match status" value="1"/>
</dbReference>
<dbReference type="InterPro" id="IPR029069">
    <property type="entry name" value="HotDog_dom_sf"/>
</dbReference>
<keyword evidence="5" id="KW-1185">Reference proteome</keyword>
<sequence>MIISVNIDVDSALFYGLIFTVTLLIFYVCFDLNYFLTNMFLITWCKIRRKRVKIDETTEYYGVCTTNDLDIYFQHMNNARYIRELDFARFHFYQRTGIYEILLKSDGLVLQTACHVRYRRTIPFLTPYKITTKVIYWDEKNIYLEHQFVTLSDGFITTVILCKQAILGVNVIEMMNKLLEQKNDENYKPEPPPELEDWIHLNKKSSARLRNGNRCGNF</sequence>
<dbReference type="InterPro" id="IPR051490">
    <property type="entry name" value="THEM6_lcsJ_thioesterase"/>
</dbReference>
<dbReference type="EMBL" id="KQ972797">
    <property type="protein sequence ID" value="EFA11753.1"/>
    <property type="molecule type" value="Genomic_DNA"/>
</dbReference>
<dbReference type="Pfam" id="PF13279">
    <property type="entry name" value="4HBT_2"/>
    <property type="match status" value="1"/>
</dbReference>
<evidence type="ECO:0000256" key="2">
    <source>
        <dbReference type="ARBA" id="ARBA00041112"/>
    </source>
</evidence>
<evidence type="ECO:0000313" key="4">
    <source>
        <dbReference type="EMBL" id="EFA11753.1"/>
    </source>
</evidence>
<accession>D7EIA0</accession>
<evidence type="ECO:0000256" key="1">
    <source>
        <dbReference type="ARBA" id="ARBA00038228"/>
    </source>
</evidence>
<dbReference type="PANTHER" id="PTHR12475">
    <property type="match status" value="1"/>
</dbReference>
<dbReference type="InParanoid" id="D7EIA0"/>
<evidence type="ECO:0000256" key="3">
    <source>
        <dbReference type="SAM" id="Phobius"/>
    </source>
</evidence>
<dbReference type="eggNOG" id="KOG4366">
    <property type="taxonomic scope" value="Eukaryota"/>
</dbReference>
<evidence type="ECO:0000313" key="5">
    <source>
        <dbReference type="Proteomes" id="UP000007266"/>
    </source>
</evidence>
<dbReference type="KEGG" id="tca:657685"/>
<feature type="transmembrane region" description="Helical" evidence="3">
    <location>
        <begin position="12"/>
        <end position="41"/>
    </location>
</feature>
<dbReference type="PhylomeDB" id="D7EIA0"/>
<name>D7EIA0_TRICA</name>
<dbReference type="Proteomes" id="UP000007266">
    <property type="component" value="Unassembled WGS sequence"/>
</dbReference>
<dbReference type="CDD" id="cd00586">
    <property type="entry name" value="4HBT"/>
    <property type="match status" value="1"/>
</dbReference>
<keyword evidence="3" id="KW-0812">Transmembrane</keyword>
<dbReference type="SUPFAM" id="SSF54637">
    <property type="entry name" value="Thioesterase/thiol ester dehydrase-isomerase"/>
    <property type="match status" value="1"/>
</dbReference>
<reference evidence="4 5" key="2">
    <citation type="journal article" date="2010" name="Nucleic Acids Res.">
        <title>BeetleBase in 2010: revisions to provide comprehensive genomic information for Tribolium castaneum.</title>
        <authorList>
            <person name="Kim H.S."/>
            <person name="Murphy T."/>
            <person name="Xia J."/>
            <person name="Caragea D."/>
            <person name="Park Y."/>
            <person name="Beeman R.W."/>
            <person name="Lorenzen M.D."/>
            <person name="Butcher S."/>
            <person name="Manak J.R."/>
            <person name="Brown S.J."/>
        </authorList>
    </citation>
    <scope>NUCLEOTIDE SEQUENCE [LARGE SCALE GENOMIC DNA]</scope>
    <source>
        <strain evidence="4 5">Georgia GA2</strain>
    </source>
</reference>
<comment type="similarity">
    <text evidence="1">Belongs to the THEM6 family.</text>
</comment>
<dbReference type="OMA" id="ACICIAY"/>
<protein>
    <recommendedName>
        <fullName evidence="2">Protein THEM6</fullName>
    </recommendedName>
</protein>